<evidence type="ECO:0000256" key="4">
    <source>
        <dbReference type="SAM" id="Coils"/>
    </source>
</evidence>
<sequence length="576" mass="60950">MKLKDLKIGTRLGAAFALVLALTAMMTGLGIFELSRVAAAKNEMAEASQKRQLAEEWLRGISTNAVRTFAKAKSDNADDQLYFEREMTATSKRLTEIQKELERLVLSEEGKRLISNVGDTRKVYLAARDNAFQLKKENPEAAEELKAAIDTKMVPAMNAYLDSVKLVLAFQGKVFDIANARIDEVYADAKLGLAGLGALALALGALLAWLLARSITHPLRDAVDIAQTVAAGDLTRDIDARSQDEVGRLLAALKQMNASLLKTVLDVRNGTDMIATASHQIAAGNLDLSSRTEQQASSLQETASSMEELAATVRQNAEHARRANTLAIDASGAAAEGGSVIEQVVGTMSDISASAKQIVDIISVIDGIAFQTNILALNAAVEAARAGEQGRGFAVVAGEVRTLAQRSAAAAKEIKALINTSVERVETGNRLVGSAGSSMQNIVESVRKVTDIMGEISAASQEQTAGIDQINQAVTQMDQVTQQNAALVEEAAAASESLQDQAAKLAQVVSVFKLGAMQGQQQAIGTKPPAVTGGRPKALPAAAARHIAVAPRHAAVAQRPASRVPARSNGDEWEEF</sequence>
<dbReference type="CDD" id="cd11386">
    <property type="entry name" value="MCP_signal"/>
    <property type="match status" value="1"/>
</dbReference>
<evidence type="ECO:0000259" key="8">
    <source>
        <dbReference type="PROSITE" id="PS50885"/>
    </source>
</evidence>
<dbReference type="Pfam" id="PF12729">
    <property type="entry name" value="4HB_MCP_1"/>
    <property type="match status" value="1"/>
</dbReference>
<dbReference type="PROSITE" id="PS50885">
    <property type="entry name" value="HAMP"/>
    <property type="match status" value="1"/>
</dbReference>
<comment type="caution">
    <text evidence="9">The sequence shown here is derived from an EMBL/GenBank/DDBJ whole genome shotgun (WGS) entry which is preliminary data.</text>
</comment>
<feature type="domain" description="Methyl-accepting transducer" evidence="7">
    <location>
        <begin position="270"/>
        <end position="499"/>
    </location>
</feature>
<evidence type="ECO:0000313" key="10">
    <source>
        <dbReference type="Proteomes" id="UP001352263"/>
    </source>
</evidence>
<evidence type="ECO:0000259" key="7">
    <source>
        <dbReference type="PROSITE" id="PS50111"/>
    </source>
</evidence>
<dbReference type="Pfam" id="PF00015">
    <property type="entry name" value="MCPsignal"/>
    <property type="match status" value="1"/>
</dbReference>
<feature type="domain" description="HAMP" evidence="8">
    <location>
        <begin position="213"/>
        <end position="265"/>
    </location>
</feature>
<evidence type="ECO:0000256" key="2">
    <source>
        <dbReference type="ARBA" id="ARBA00029447"/>
    </source>
</evidence>
<evidence type="ECO:0000256" key="3">
    <source>
        <dbReference type="PROSITE-ProRule" id="PRU00284"/>
    </source>
</evidence>
<keyword evidence="4" id="KW-0175">Coiled coil</keyword>
<dbReference type="InterPro" id="IPR051310">
    <property type="entry name" value="MCP_chemotaxis"/>
</dbReference>
<evidence type="ECO:0000313" key="9">
    <source>
        <dbReference type="EMBL" id="MEC4722548.1"/>
    </source>
</evidence>
<reference evidence="9 10" key="1">
    <citation type="submission" date="2023-10" db="EMBL/GenBank/DDBJ databases">
        <title>Noviherbaspirillum sp. CPCC 100848 genome assembly.</title>
        <authorList>
            <person name="Li X.Y."/>
            <person name="Fang X.M."/>
        </authorList>
    </citation>
    <scope>NUCLEOTIDE SEQUENCE [LARGE SCALE GENOMIC DNA]</scope>
    <source>
        <strain evidence="9 10">CPCC 100848</strain>
    </source>
</reference>
<dbReference type="PANTHER" id="PTHR43531">
    <property type="entry name" value="PROTEIN ICFG"/>
    <property type="match status" value="1"/>
</dbReference>
<dbReference type="CDD" id="cd19411">
    <property type="entry name" value="MCP2201-like_sensor"/>
    <property type="match status" value="1"/>
</dbReference>
<dbReference type="EMBL" id="JAWIIV010000032">
    <property type="protein sequence ID" value="MEC4722548.1"/>
    <property type="molecule type" value="Genomic_DNA"/>
</dbReference>
<proteinExistence type="inferred from homology"/>
<dbReference type="PANTHER" id="PTHR43531:SF14">
    <property type="entry name" value="METHYL-ACCEPTING CHEMOTAXIS PROTEIN I-RELATED"/>
    <property type="match status" value="1"/>
</dbReference>
<keyword evidence="10" id="KW-1185">Reference proteome</keyword>
<evidence type="ECO:0000256" key="6">
    <source>
        <dbReference type="SAM" id="Phobius"/>
    </source>
</evidence>
<dbReference type="SUPFAM" id="SSF58104">
    <property type="entry name" value="Methyl-accepting chemotaxis protein (MCP) signaling domain"/>
    <property type="match status" value="1"/>
</dbReference>
<keyword evidence="6" id="KW-1133">Transmembrane helix</keyword>
<keyword evidence="6" id="KW-0812">Transmembrane</keyword>
<dbReference type="SMART" id="SM00283">
    <property type="entry name" value="MA"/>
    <property type="match status" value="1"/>
</dbReference>
<keyword evidence="6" id="KW-0472">Membrane</keyword>
<keyword evidence="1" id="KW-0488">Methylation</keyword>
<dbReference type="InterPro" id="IPR024478">
    <property type="entry name" value="HlyB_4HB_MCP"/>
</dbReference>
<dbReference type="InterPro" id="IPR004089">
    <property type="entry name" value="MCPsignal_dom"/>
</dbReference>
<feature type="region of interest" description="Disordered" evidence="5">
    <location>
        <begin position="553"/>
        <end position="576"/>
    </location>
</feature>
<dbReference type="PRINTS" id="PR00260">
    <property type="entry name" value="CHEMTRNSDUCR"/>
</dbReference>
<dbReference type="Gene3D" id="1.10.287.950">
    <property type="entry name" value="Methyl-accepting chemotaxis protein"/>
    <property type="match status" value="1"/>
</dbReference>
<dbReference type="PROSITE" id="PS50111">
    <property type="entry name" value="CHEMOTAXIS_TRANSDUC_2"/>
    <property type="match status" value="1"/>
</dbReference>
<feature type="transmembrane region" description="Helical" evidence="6">
    <location>
        <begin position="191"/>
        <end position="212"/>
    </location>
</feature>
<protein>
    <submittedName>
        <fullName evidence="9">Methyl-accepting chemotaxis protein</fullName>
    </submittedName>
</protein>
<evidence type="ECO:0000256" key="5">
    <source>
        <dbReference type="SAM" id="MobiDB-lite"/>
    </source>
</evidence>
<dbReference type="SMART" id="SM00304">
    <property type="entry name" value="HAMP"/>
    <property type="match status" value="1"/>
</dbReference>
<name>A0ABU6JG82_9BURK</name>
<feature type="coiled-coil region" evidence="4">
    <location>
        <begin position="470"/>
        <end position="508"/>
    </location>
</feature>
<dbReference type="CDD" id="cd06225">
    <property type="entry name" value="HAMP"/>
    <property type="match status" value="1"/>
</dbReference>
<accession>A0ABU6JG82</accession>
<dbReference type="RefSeq" id="WP_326509219.1">
    <property type="nucleotide sequence ID" value="NZ_JAWIIV010000032.1"/>
</dbReference>
<comment type="similarity">
    <text evidence="2">Belongs to the methyl-accepting chemotaxis (MCP) protein family.</text>
</comment>
<dbReference type="Proteomes" id="UP001352263">
    <property type="component" value="Unassembled WGS sequence"/>
</dbReference>
<keyword evidence="3" id="KW-0807">Transducer</keyword>
<dbReference type="InterPro" id="IPR004090">
    <property type="entry name" value="Chemotax_Me-accpt_rcpt"/>
</dbReference>
<dbReference type="Pfam" id="PF00672">
    <property type="entry name" value="HAMP"/>
    <property type="match status" value="1"/>
</dbReference>
<evidence type="ECO:0000256" key="1">
    <source>
        <dbReference type="ARBA" id="ARBA00022481"/>
    </source>
</evidence>
<organism evidence="9 10">
    <name type="scientific">Noviherbaspirillum album</name>
    <dbReference type="NCBI Taxonomy" id="3080276"/>
    <lineage>
        <taxon>Bacteria</taxon>
        <taxon>Pseudomonadati</taxon>
        <taxon>Pseudomonadota</taxon>
        <taxon>Betaproteobacteria</taxon>
        <taxon>Burkholderiales</taxon>
        <taxon>Oxalobacteraceae</taxon>
        <taxon>Noviherbaspirillum</taxon>
    </lineage>
</organism>
<gene>
    <name evidence="9" type="ORF">RY831_25610</name>
</gene>
<dbReference type="InterPro" id="IPR003660">
    <property type="entry name" value="HAMP_dom"/>
</dbReference>
<dbReference type="InterPro" id="IPR047347">
    <property type="entry name" value="YvaQ-like_sensor"/>
</dbReference>